<dbReference type="Gene3D" id="3.40.366.30">
    <property type="entry name" value="50S ribosomal protein L16 arginine hydroxylase, Chain A, Domain 2"/>
    <property type="match status" value="1"/>
</dbReference>
<accession>A0A1H8LB04</accession>
<dbReference type="PANTHER" id="PTHR13096:SF8">
    <property type="entry name" value="RIBOSOMAL OXYGENASE 1"/>
    <property type="match status" value="1"/>
</dbReference>
<keyword evidence="4" id="KW-0560">Oxidoreductase</keyword>
<dbReference type="AlphaFoldDB" id="A0A1H8LB04"/>
<keyword evidence="7" id="KW-0687">Ribonucleoprotein</keyword>
<dbReference type="GO" id="GO:0016706">
    <property type="term" value="F:2-oxoglutarate-dependent dioxygenase activity"/>
    <property type="evidence" value="ECO:0007669"/>
    <property type="project" value="TreeGrafter"/>
</dbReference>
<reference evidence="8" key="1">
    <citation type="submission" date="2016-10" db="EMBL/GenBank/DDBJ databases">
        <authorList>
            <person name="Varghese N."/>
            <person name="Submissions S."/>
        </authorList>
    </citation>
    <scope>NUCLEOTIDE SEQUENCE [LARGE SCALE GENOMIC DNA]</scope>
    <source>
        <strain evidence="8">Nm76</strain>
    </source>
</reference>
<dbReference type="EMBL" id="FODO01000003">
    <property type="protein sequence ID" value="SEO01888.1"/>
    <property type="molecule type" value="Genomic_DNA"/>
</dbReference>
<dbReference type="PROSITE" id="PS51184">
    <property type="entry name" value="JMJC"/>
    <property type="match status" value="1"/>
</dbReference>
<evidence type="ECO:0000259" key="6">
    <source>
        <dbReference type="PROSITE" id="PS51184"/>
    </source>
</evidence>
<feature type="domain" description="JmjC" evidence="6">
    <location>
        <begin position="105"/>
        <end position="231"/>
    </location>
</feature>
<keyword evidence="5" id="KW-0408">Iron</keyword>
<dbReference type="PANTHER" id="PTHR13096">
    <property type="entry name" value="MINA53 MYC INDUCED NUCLEAR ANTIGEN"/>
    <property type="match status" value="1"/>
</dbReference>
<evidence type="ECO:0000256" key="5">
    <source>
        <dbReference type="ARBA" id="ARBA00023004"/>
    </source>
</evidence>
<gene>
    <name evidence="7" type="ORF">SAMN05216333_103115</name>
</gene>
<evidence type="ECO:0000313" key="7">
    <source>
        <dbReference type="EMBL" id="SEO01888.1"/>
    </source>
</evidence>
<dbReference type="Gene3D" id="2.60.120.650">
    <property type="entry name" value="Cupin"/>
    <property type="match status" value="1"/>
</dbReference>
<dbReference type="Pfam" id="PF08007">
    <property type="entry name" value="JmjC_2"/>
    <property type="match status" value="1"/>
</dbReference>
<dbReference type="STRING" id="42354.SAMN05216333_103115"/>
<comment type="cofactor">
    <cofactor evidence="1">
        <name>Fe(2+)</name>
        <dbReference type="ChEBI" id="CHEBI:29033"/>
    </cofactor>
</comment>
<dbReference type="SUPFAM" id="SSF51197">
    <property type="entry name" value="Clavaminate synthase-like"/>
    <property type="match status" value="1"/>
</dbReference>
<dbReference type="RefSeq" id="WP_090315563.1">
    <property type="nucleotide sequence ID" value="NZ_FNOE01000002.1"/>
</dbReference>
<dbReference type="InterPro" id="IPR003347">
    <property type="entry name" value="JmjC_dom"/>
</dbReference>
<dbReference type="SMART" id="SM00558">
    <property type="entry name" value="JmjC"/>
    <property type="match status" value="1"/>
</dbReference>
<dbReference type="InterPro" id="IPR046799">
    <property type="entry name" value="ROXA-like_wH"/>
</dbReference>
<evidence type="ECO:0000313" key="8">
    <source>
        <dbReference type="Proteomes" id="UP000198814"/>
    </source>
</evidence>
<evidence type="ECO:0000256" key="4">
    <source>
        <dbReference type="ARBA" id="ARBA00023002"/>
    </source>
</evidence>
<name>A0A1H8LB04_9PROT</name>
<dbReference type="InterPro" id="IPR039994">
    <property type="entry name" value="NO66-like"/>
</dbReference>
<dbReference type="Proteomes" id="UP000198814">
    <property type="component" value="Unassembled WGS sequence"/>
</dbReference>
<dbReference type="Pfam" id="PF20514">
    <property type="entry name" value="WHD_ROXA"/>
    <property type="match status" value="1"/>
</dbReference>
<evidence type="ECO:0000256" key="2">
    <source>
        <dbReference type="ARBA" id="ARBA00022723"/>
    </source>
</evidence>
<dbReference type="GO" id="GO:0046872">
    <property type="term" value="F:metal ion binding"/>
    <property type="evidence" value="ECO:0007669"/>
    <property type="project" value="UniProtKB-KW"/>
</dbReference>
<organism evidence="7 8">
    <name type="scientific">Nitrosomonas oligotropha</name>
    <dbReference type="NCBI Taxonomy" id="42354"/>
    <lineage>
        <taxon>Bacteria</taxon>
        <taxon>Pseudomonadati</taxon>
        <taxon>Pseudomonadota</taxon>
        <taxon>Betaproteobacteria</taxon>
        <taxon>Nitrosomonadales</taxon>
        <taxon>Nitrosomonadaceae</taxon>
        <taxon>Nitrosomonas</taxon>
    </lineage>
</organism>
<protein>
    <submittedName>
        <fullName evidence="7">50S ribosomal protein L16 3-hydroxylase</fullName>
    </submittedName>
</protein>
<keyword evidence="3" id="KW-0223">Dioxygenase</keyword>
<keyword evidence="8" id="KW-1185">Reference proteome</keyword>
<sequence>MVKELNISRIKTISLGDVTPKNFLRDYWQKQPLLVRNALPGFNGLLTREELMALACDGDAQSRLVIQRNGKWHLTHGPLSDHDLAKLPKKQWTLLVQDVNHFLAPARDLLSKFRFIPHTRLDDLMVSYAPKGGGIGPHFDSYDVFLLQGMGSRRWQISAQLDDEFIADAPLRILKNFQPEQEWVLNPGDMLYLPPKYAHNGIAVDDCMTYSIGFRAPSQQELITQFLVHLQDTILTDGWYSDPDLQWQSHPSKISAAMQSQVSSILKKINWERDDIEDFLGIYLSEPKSHVFFAQPAKPSSLRVFLKRIKENGVQLDLKSRMLSGRDKFFINGETVQVGADAYKILIELADNYELPPACEMDKETEEILYQWYVSGYILDNN</sequence>
<dbReference type="GO" id="GO:0005840">
    <property type="term" value="C:ribosome"/>
    <property type="evidence" value="ECO:0007669"/>
    <property type="project" value="UniProtKB-KW"/>
</dbReference>
<dbReference type="OrthoDB" id="9764016at2"/>
<keyword evidence="2" id="KW-0479">Metal-binding</keyword>
<keyword evidence="7" id="KW-0689">Ribosomal protein</keyword>
<evidence type="ECO:0000256" key="3">
    <source>
        <dbReference type="ARBA" id="ARBA00022964"/>
    </source>
</evidence>
<proteinExistence type="predicted"/>
<evidence type="ECO:0000256" key="1">
    <source>
        <dbReference type="ARBA" id="ARBA00001954"/>
    </source>
</evidence>